<evidence type="ECO:0000256" key="6">
    <source>
        <dbReference type="ARBA" id="ARBA00022777"/>
    </source>
</evidence>
<evidence type="ECO:0000256" key="4">
    <source>
        <dbReference type="ARBA" id="ARBA00022679"/>
    </source>
</evidence>
<comment type="caution">
    <text evidence="11">The sequence shown here is derived from an EMBL/GenBank/DDBJ whole genome shotgun (WGS) entry which is preliminary data.</text>
</comment>
<dbReference type="RefSeq" id="WP_345462778.1">
    <property type="nucleotide sequence ID" value="NZ_BAABKG010000005.1"/>
</dbReference>
<keyword evidence="9" id="KW-0472">Membrane</keyword>
<keyword evidence="12" id="KW-1185">Reference proteome</keyword>
<keyword evidence="9" id="KW-0812">Transmembrane</keyword>
<evidence type="ECO:0000313" key="12">
    <source>
        <dbReference type="Proteomes" id="UP001500221"/>
    </source>
</evidence>
<dbReference type="PANTHER" id="PTHR24421:SF10">
    <property type="entry name" value="NITRATE_NITRITE SENSOR PROTEIN NARQ"/>
    <property type="match status" value="1"/>
</dbReference>
<feature type="transmembrane region" description="Helical" evidence="9">
    <location>
        <begin position="77"/>
        <end position="98"/>
    </location>
</feature>
<name>A0ABP9Q3Y9_9ACTN</name>
<evidence type="ECO:0000259" key="10">
    <source>
        <dbReference type="Pfam" id="PF07730"/>
    </source>
</evidence>
<evidence type="ECO:0000256" key="3">
    <source>
        <dbReference type="ARBA" id="ARBA00022553"/>
    </source>
</evidence>
<dbReference type="Gene3D" id="1.20.5.1930">
    <property type="match status" value="1"/>
</dbReference>
<proteinExistence type="predicted"/>
<dbReference type="InterPro" id="IPR050482">
    <property type="entry name" value="Sensor_HK_TwoCompSys"/>
</dbReference>
<keyword evidence="5" id="KW-0547">Nucleotide-binding</keyword>
<dbReference type="InterPro" id="IPR011712">
    <property type="entry name" value="Sig_transdc_His_kin_sub3_dim/P"/>
</dbReference>
<dbReference type="Gene3D" id="3.30.565.10">
    <property type="entry name" value="Histidine kinase-like ATPase, C-terminal domain"/>
    <property type="match status" value="1"/>
</dbReference>
<evidence type="ECO:0000256" key="2">
    <source>
        <dbReference type="ARBA" id="ARBA00012438"/>
    </source>
</evidence>
<keyword evidence="7" id="KW-0067">ATP-binding</keyword>
<evidence type="ECO:0000256" key="9">
    <source>
        <dbReference type="SAM" id="Phobius"/>
    </source>
</evidence>
<feature type="transmembrane region" description="Helical" evidence="9">
    <location>
        <begin position="139"/>
        <end position="161"/>
    </location>
</feature>
<dbReference type="Proteomes" id="UP001500221">
    <property type="component" value="Unassembled WGS sequence"/>
</dbReference>
<dbReference type="GO" id="GO:0016301">
    <property type="term" value="F:kinase activity"/>
    <property type="evidence" value="ECO:0007669"/>
    <property type="project" value="UniProtKB-KW"/>
</dbReference>
<evidence type="ECO:0000256" key="1">
    <source>
        <dbReference type="ARBA" id="ARBA00000085"/>
    </source>
</evidence>
<dbReference type="SUPFAM" id="SSF55874">
    <property type="entry name" value="ATPase domain of HSP90 chaperone/DNA topoisomerase II/histidine kinase"/>
    <property type="match status" value="1"/>
</dbReference>
<gene>
    <name evidence="11" type="ORF">GCM10023340_39320</name>
</gene>
<keyword evidence="4" id="KW-0808">Transferase</keyword>
<dbReference type="CDD" id="cd16917">
    <property type="entry name" value="HATPase_UhpB-NarQ-NarX-like"/>
    <property type="match status" value="1"/>
</dbReference>
<dbReference type="EMBL" id="BAABKG010000005">
    <property type="protein sequence ID" value="GAA5154940.1"/>
    <property type="molecule type" value="Genomic_DNA"/>
</dbReference>
<dbReference type="InterPro" id="IPR036890">
    <property type="entry name" value="HATPase_C_sf"/>
</dbReference>
<dbReference type="EC" id="2.7.13.3" evidence="2"/>
<evidence type="ECO:0000256" key="8">
    <source>
        <dbReference type="ARBA" id="ARBA00023012"/>
    </source>
</evidence>
<reference evidence="12" key="1">
    <citation type="journal article" date="2019" name="Int. J. Syst. Evol. Microbiol.">
        <title>The Global Catalogue of Microorganisms (GCM) 10K type strain sequencing project: providing services to taxonomists for standard genome sequencing and annotation.</title>
        <authorList>
            <consortium name="The Broad Institute Genomics Platform"/>
            <consortium name="The Broad Institute Genome Sequencing Center for Infectious Disease"/>
            <person name="Wu L."/>
            <person name="Ma J."/>
        </authorList>
    </citation>
    <scope>NUCLEOTIDE SEQUENCE [LARGE SCALE GENOMIC DNA]</scope>
    <source>
        <strain evidence="12">JCM 18459</strain>
    </source>
</reference>
<evidence type="ECO:0000256" key="5">
    <source>
        <dbReference type="ARBA" id="ARBA00022741"/>
    </source>
</evidence>
<feature type="transmembrane region" description="Helical" evidence="9">
    <location>
        <begin position="53"/>
        <end position="71"/>
    </location>
</feature>
<evidence type="ECO:0000313" key="11">
    <source>
        <dbReference type="EMBL" id="GAA5154940.1"/>
    </source>
</evidence>
<comment type="catalytic activity">
    <reaction evidence="1">
        <text>ATP + protein L-histidine = ADP + protein N-phospho-L-histidine.</text>
        <dbReference type="EC" id="2.7.13.3"/>
    </reaction>
</comment>
<dbReference type="PANTHER" id="PTHR24421">
    <property type="entry name" value="NITRATE/NITRITE SENSOR PROTEIN NARX-RELATED"/>
    <property type="match status" value="1"/>
</dbReference>
<organism evidence="11 12">
    <name type="scientific">Nocardioides marinquilinus</name>
    <dbReference type="NCBI Taxonomy" id="1210400"/>
    <lineage>
        <taxon>Bacteria</taxon>
        <taxon>Bacillati</taxon>
        <taxon>Actinomycetota</taxon>
        <taxon>Actinomycetes</taxon>
        <taxon>Propionibacteriales</taxon>
        <taxon>Nocardioidaceae</taxon>
        <taxon>Nocardioides</taxon>
    </lineage>
</organism>
<keyword evidence="6 11" id="KW-0418">Kinase</keyword>
<keyword evidence="9" id="KW-1133">Transmembrane helix</keyword>
<keyword evidence="3" id="KW-0597">Phosphoprotein</keyword>
<dbReference type="Pfam" id="PF07730">
    <property type="entry name" value="HisKA_3"/>
    <property type="match status" value="1"/>
</dbReference>
<evidence type="ECO:0000256" key="7">
    <source>
        <dbReference type="ARBA" id="ARBA00022840"/>
    </source>
</evidence>
<sequence>MATSTTEQRDVGRPCAEEFQPPLTWWGHTWRTVLVLSISGVVFATIAEQQPSARFVLDVAAGVPAVLLVFWRRRWPVAVAAVTVALSAVSSFAAGPATLASVSLATHRRLAQLIPIGLLNLAAGMTFAEVQPGPGDDSWLVDVFTNVAFIVGLLAVGMYIGSRRELLWTLRARAERAEAEQELRANQSRLEERGRIAREMHDVLAHRISQISMRAGALHYRDDLDADELREGVRMIRDAAHDALNDLRGVLGVLRESDGAPLHTPQPTYADLADLVAEARESGLRVELDDRVEAGEPVPDAAGRTLYRIVQEGITNARKHAPGARLDVELAGSPDDGLSVELRNPLGFRPSSTPGAGLGLVGLAERAALRGGHIEHRHDDGEFVLRGWIPWAA</sequence>
<protein>
    <recommendedName>
        <fullName evidence="2">histidine kinase</fullName>
        <ecNumber evidence="2">2.7.13.3</ecNumber>
    </recommendedName>
</protein>
<feature type="domain" description="Signal transduction histidine kinase subgroup 3 dimerisation and phosphoacceptor" evidence="10">
    <location>
        <begin position="192"/>
        <end position="258"/>
    </location>
</feature>
<accession>A0ABP9Q3Y9</accession>
<keyword evidence="8" id="KW-0902">Two-component regulatory system</keyword>
<feature type="transmembrane region" description="Helical" evidence="9">
    <location>
        <begin position="28"/>
        <end position="46"/>
    </location>
</feature>